<sequence>MILPNASKLVMLLLNIYFNLAMVNPYLNKVELWNVKMLNSEVVGFPSQAGNSPEAKIDLLMQDYIKSLTQLKNIQNEKIASSIMISTRESFLKRATEIQPQLNIWLSTVDAKQTAIYKEQLLIKSYFKIINDLTMECSIKLNLEQNPVLKKNFNSMNDFMNVLYK</sequence>
<gene>
    <name evidence="1" type="ORF">Q0590_21770</name>
</gene>
<accession>A0ABT8R9Z7</accession>
<reference evidence="1" key="1">
    <citation type="submission" date="2023-07" db="EMBL/GenBank/DDBJ databases">
        <title>The genome sequence of Rhodocytophaga aerolata KACC 12507.</title>
        <authorList>
            <person name="Zhang X."/>
        </authorList>
    </citation>
    <scope>NUCLEOTIDE SEQUENCE</scope>
    <source>
        <strain evidence="1">KACC 12507</strain>
    </source>
</reference>
<dbReference type="EMBL" id="JAUKPO010000015">
    <property type="protein sequence ID" value="MDO1448922.1"/>
    <property type="molecule type" value="Genomic_DNA"/>
</dbReference>
<proteinExistence type="predicted"/>
<evidence type="ECO:0000313" key="2">
    <source>
        <dbReference type="Proteomes" id="UP001168528"/>
    </source>
</evidence>
<name>A0ABT8R9Z7_9BACT</name>
<comment type="caution">
    <text evidence="1">The sequence shown here is derived from an EMBL/GenBank/DDBJ whole genome shotgun (WGS) entry which is preliminary data.</text>
</comment>
<organism evidence="1 2">
    <name type="scientific">Rhodocytophaga aerolata</name>
    <dbReference type="NCBI Taxonomy" id="455078"/>
    <lineage>
        <taxon>Bacteria</taxon>
        <taxon>Pseudomonadati</taxon>
        <taxon>Bacteroidota</taxon>
        <taxon>Cytophagia</taxon>
        <taxon>Cytophagales</taxon>
        <taxon>Rhodocytophagaceae</taxon>
        <taxon>Rhodocytophaga</taxon>
    </lineage>
</organism>
<keyword evidence="2" id="KW-1185">Reference proteome</keyword>
<dbReference type="RefSeq" id="WP_302039724.1">
    <property type="nucleotide sequence ID" value="NZ_JAUKPO010000015.1"/>
</dbReference>
<evidence type="ECO:0000313" key="1">
    <source>
        <dbReference type="EMBL" id="MDO1448922.1"/>
    </source>
</evidence>
<dbReference type="Proteomes" id="UP001168528">
    <property type="component" value="Unassembled WGS sequence"/>
</dbReference>
<protein>
    <submittedName>
        <fullName evidence="1">Uncharacterized protein</fullName>
    </submittedName>
</protein>